<keyword evidence="3" id="KW-1185">Reference proteome</keyword>
<protein>
    <submittedName>
        <fullName evidence="2">Uncharacterized protein</fullName>
    </submittedName>
</protein>
<dbReference type="Proteomes" id="UP000612055">
    <property type="component" value="Unassembled WGS sequence"/>
</dbReference>
<proteinExistence type="predicted"/>
<dbReference type="EMBL" id="JAEHOE010000045">
    <property type="protein sequence ID" value="KAG2492420.1"/>
    <property type="molecule type" value="Genomic_DNA"/>
</dbReference>
<gene>
    <name evidence="2" type="ORF">HYH03_009363</name>
</gene>
<evidence type="ECO:0000313" key="2">
    <source>
        <dbReference type="EMBL" id="KAG2492420.1"/>
    </source>
</evidence>
<evidence type="ECO:0000256" key="1">
    <source>
        <dbReference type="SAM" id="MobiDB-lite"/>
    </source>
</evidence>
<accession>A0A835XYR5</accession>
<dbReference type="OrthoDB" id="533644at2759"/>
<organism evidence="2 3">
    <name type="scientific">Edaphochlamys debaryana</name>
    <dbReference type="NCBI Taxonomy" id="47281"/>
    <lineage>
        <taxon>Eukaryota</taxon>
        <taxon>Viridiplantae</taxon>
        <taxon>Chlorophyta</taxon>
        <taxon>core chlorophytes</taxon>
        <taxon>Chlorophyceae</taxon>
        <taxon>CS clade</taxon>
        <taxon>Chlamydomonadales</taxon>
        <taxon>Chlamydomonadales incertae sedis</taxon>
        <taxon>Edaphochlamys</taxon>
    </lineage>
</organism>
<sequence length="218" mass="23731">MASPAVEAVPPEDPDKATTSAPAPPAAFSSGPDYYTFYDVFFWRDAPDWYRKTFHATGFGLAVMALKQYFNRHELEVFLPPRSKVLPEKMRAGYRKSQMLKYGFLKVGRETTVIAGAAATYYAGAYYLGEHRGQHTWTNFAASGAAAGVGAAAWLLQPLRLRPLAFAAGLGAVLGGSGAAALQALGAPFWEEGHDFEGYWFGSKINLKKDQPQAKAQQ</sequence>
<evidence type="ECO:0000313" key="3">
    <source>
        <dbReference type="Proteomes" id="UP000612055"/>
    </source>
</evidence>
<dbReference type="AlphaFoldDB" id="A0A835XYR5"/>
<name>A0A835XYR5_9CHLO</name>
<reference evidence="2" key="1">
    <citation type="journal article" date="2020" name="bioRxiv">
        <title>Comparative genomics of Chlamydomonas.</title>
        <authorList>
            <person name="Craig R.J."/>
            <person name="Hasan A.R."/>
            <person name="Ness R.W."/>
            <person name="Keightley P.D."/>
        </authorList>
    </citation>
    <scope>NUCLEOTIDE SEQUENCE</scope>
    <source>
        <strain evidence="2">CCAP 11/70</strain>
    </source>
</reference>
<feature type="region of interest" description="Disordered" evidence="1">
    <location>
        <begin position="1"/>
        <end position="25"/>
    </location>
</feature>
<comment type="caution">
    <text evidence="2">The sequence shown here is derived from an EMBL/GenBank/DDBJ whole genome shotgun (WGS) entry which is preliminary data.</text>
</comment>